<name>A0A1M4Y2W9_STRHI</name>
<accession>A0A1M4Y2W9</accession>
<evidence type="ECO:0000313" key="2">
    <source>
        <dbReference type="Proteomes" id="UP000184501"/>
    </source>
</evidence>
<dbReference type="AlphaFoldDB" id="A0A1M4Y2W9"/>
<reference evidence="1 2" key="1">
    <citation type="submission" date="2016-11" db="EMBL/GenBank/DDBJ databases">
        <authorList>
            <person name="Jaros S."/>
            <person name="Januszkiewicz K."/>
            <person name="Wedrychowicz H."/>
        </authorList>
    </citation>
    <scope>NUCLEOTIDE SEQUENCE [LARGE SCALE GENOMIC DNA]</scope>
    <source>
        <strain evidence="1 2">DSM 44523</strain>
    </source>
</reference>
<dbReference type="Proteomes" id="UP000184501">
    <property type="component" value="Unassembled WGS sequence"/>
</dbReference>
<evidence type="ECO:0000313" key="1">
    <source>
        <dbReference type="EMBL" id="SHE99913.1"/>
    </source>
</evidence>
<gene>
    <name evidence="1" type="ORF">SAMN05444320_102211</name>
</gene>
<protein>
    <submittedName>
        <fullName evidence="1">Uncharacterized protein</fullName>
    </submittedName>
</protein>
<proteinExistence type="predicted"/>
<keyword evidence="2" id="KW-1185">Reference proteome</keyword>
<dbReference type="RefSeq" id="WP_073480507.1">
    <property type="nucleotide sequence ID" value="NZ_FQVN01000002.1"/>
</dbReference>
<organism evidence="1 2">
    <name type="scientific">Streptoalloteichus hindustanus</name>
    <dbReference type="NCBI Taxonomy" id="2017"/>
    <lineage>
        <taxon>Bacteria</taxon>
        <taxon>Bacillati</taxon>
        <taxon>Actinomycetota</taxon>
        <taxon>Actinomycetes</taxon>
        <taxon>Pseudonocardiales</taxon>
        <taxon>Pseudonocardiaceae</taxon>
        <taxon>Streptoalloteichus</taxon>
    </lineage>
</organism>
<sequence length="102" mass="10556">MSDQTAASQPPAAPASAVNAARRFVAEHGRTGRAVVQYLGRKGARVTLVGEDGALGDVVVADVATGEAVVAAVEGLELTGWDLETTAQVKIGPRHRHRMAGR</sequence>
<dbReference type="STRING" id="2017.SAMN05444320_102211"/>
<dbReference type="EMBL" id="FQVN01000002">
    <property type="protein sequence ID" value="SHE99913.1"/>
    <property type="molecule type" value="Genomic_DNA"/>
</dbReference>